<evidence type="ECO:0000313" key="2">
    <source>
        <dbReference type="EMBL" id="KGP74636.1"/>
    </source>
</evidence>
<dbReference type="Proteomes" id="UP000030147">
    <property type="component" value="Unassembled WGS sequence"/>
</dbReference>
<proteinExistence type="predicted"/>
<dbReference type="EMBL" id="AVBF01000001">
    <property type="protein sequence ID" value="KGP74636.1"/>
    <property type="molecule type" value="Genomic_DNA"/>
</dbReference>
<sequence>MKLFPLIQVMKQIPSLIRTPKHGVDSVGICETPAEKRSSEDPAERRSRTRRLHRLSAESE</sequence>
<keyword evidence="3" id="KW-1185">Reference proteome</keyword>
<evidence type="ECO:0000256" key="1">
    <source>
        <dbReference type="SAM" id="MobiDB-lite"/>
    </source>
</evidence>
<reference evidence="2 3" key="1">
    <citation type="journal article" date="2015" name="Stand. Genomic Sci.">
        <title>High quality draft genome sequence of the moderately halophilic bacterium Pontibacillus yanchengensis Y32(T) and comparison among Pontibacillus genomes.</title>
        <authorList>
            <person name="Huang J."/>
            <person name="Qiao Z.X."/>
            <person name="Tang J.W."/>
            <person name="Wang G."/>
        </authorList>
    </citation>
    <scope>NUCLEOTIDE SEQUENCE [LARGE SCALE GENOMIC DNA]</scope>
    <source>
        <strain evidence="2 3">Y32</strain>
    </source>
</reference>
<evidence type="ECO:0000313" key="3">
    <source>
        <dbReference type="Proteomes" id="UP000030147"/>
    </source>
</evidence>
<organism evidence="2 3">
    <name type="scientific">Pontibacillus yanchengensis Y32</name>
    <dbReference type="NCBI Taxonomy" id="1385514"/>
    <lineage>
        <taxon>Bacteria</taxon>
        <taxon>Bacillati</taxon>
        <taxon>Bacillota</taxon>
        <taxon>Bacilli</taxon>
        <taxon>Bacillales</taxon>
        <taxon>Bacillaceae</taxon>
        <taxon>Pontibacillus</taxon>
    </lineage>
</organism>
<accession>A0A0A2TKN0</accession>
<dbReference type="AlphaFoldDB" id="A0A0A2TKN0"/>
<name>A0A0A2TKN0_9BACI</name>
<feature type="region of interest" description="Disordered" evidence="1">
    <location>
        <begin position="31"/>
        <end position="60"/>
    </location>
</feature>
<gene>
    <name evidence="2" type="ORF">N782_00985</name>
</gene>
<protein>
    <submittedName>
        <fullName evidence="2">Uncharacterized protein</fullName>
    </submittedName>
</protein>
<comment type="caution">
    <text evidence="2">The sequence shown here is derived from an EMBL/GenBank/DDBJ whole genome shotgun (WGS) entry which is preliminary data.</text>
</comment>
<feature type="compositionally biased region" description="Basic and acidic residues" evidence="1">
    <location>
        <begin position="33"/>
        <end position="46"/>
    </location>
</feature>